<organism evidence="4">
    <name type="scientific">Aphanomyces stellatus</name>
    <dbReference type="NCBI Taxonomy" id="120398"/>
    <lineage>
        <taxon>Eukaryota</taxon>
        <taxon>Sar</taxon>
        <taxon>Stramenopiles</taxon>
        <taxon>Oomycota</taxon>
        <taxon>Saprolegniomycetes</taxon>
        <taxon>Saprolegniales</taxon>
        <taxon>Verrucalvaceae</taxon>
        <taxon>Aphanomyces</taxon>
    </lineage>
</organism>
<comment type="subcellular location">
    <subcellularLocation>
        <location evidence="1">Cytoplasm</location>
        <location evidence="1">Cytoskeleton</location>
    </subcellularLocation>
</comment>
<feature type="non-terminal residue" evidence="4">
    <location>
        <position position="1"/>
    </location>
</feature>
<comment type="caution">
    <text evidence="4">The sequence shown here is derived from an EMBL/GenBank/DDBJ whole genome shotgun (WGS) entry which is preliminary data.</text>
</comment>
<evidence type="ECO:0000256" key="1">
    <source>
        <dbReference type="ARBA" id="ARBA00004245"/>
    </source>
</evidence>
<keyword evidence="3" id="KW-0206">Cytoskeleton</keyword>
<proteinExistence type="predicted"/>
<evidence type="ECO:0008006" key="5">
    <source>
        <dbReference type="Google" id="ProtNLM"/>
    </source>
</evidence>
<dbReference type="GO" id="GO:0005856">
    <property type="term" value="C:cytoskeleton"/>
    <property type="evidence" value="ECO:0007669"/>
    <property type="project" value="UniProtKB-SubCell"/>
</dbReference>
<name>A0A6A4YA69_9STRA</name>
<reference evidence="4" key="1">
    <citation type="submission" date="2019-06" db="EMBL/GenBank/DDBJ databases">
        <title>Genomics analysis of Aphanomyces spp. identifies a new class of oomycete effector associated with host adaptation.</title>
        <authorList>
            <person name="Gaulin E."/>
        </authorList>
    </citation>
    <scope>NUCLEOTIDE SEQUENCE</scope>
    <source>
        <strain evidence="4">CBS 578.67</strain>
    </source>
</reference>
<dbReference type="AlphaFoldDB" id="A0A6A4YA69"/>
<keyword evidence="2" id="KW-0963">Cytoplasm</keyword>
<evidence type="ECO:0000313" key="4">
    <source>
        <dbReference type="EMBL" id="KAF0693656.1"/>
    </source>
</evidence>
<protein>
    <recommendedName>
        <fullName evidence="5">F-box domain-containing protein</fullName>
    </recommendedName>
</protein>
<dbReference type="PANTHER" id="PTHR24107">
    <property type="entry name" value="YNEIN REGULATORY COMPLEX SUBUNIT 5"/>
    <property type="match status" value="1"/>
</dbReference>
<dbReference type="Gene3D" id="3.80.10.10">
    <property type="entry name" value="Ribonuclease Inhibitor"/>
    <property type="match status" value="2"/>
</dbReference>
<evidence type="ECO:0000256" key="3">
    <source>
        <dbReference type="ARBA" id="ARBA00023212"/>
    </source>
</evidence>
<gene>
    <name evidence="4" type="ORF">As57867_015343</name>
</gene>
<dbReference type="OrthoDB" id="120976at2759"/>
<dbReference type="SMART" id="SM00368">
    <property type="entry name" value="LRR_RI"/>
    <property type="match status" value="2"/>
</dbReference>
<accession>A0A6A4YA69</accession>
<dbReference type="InterPro" id="IPR032675">
    <property type="entry name" value="LRR_dom_sf"/>
</dbReference>
<dbReference type="InterPro" id="IPR052410">
    <property type="entry name" value="DRC5"/>
</dbReference>
<dbReference type="EMBL" id="VJMH01005671">
    <property type="protein sequence ID" value="KAF0693656.1"/>
    <property type="molecule type" value="Genomic_DNA"/>
</dbReference>
<evidence type="ECO:0000256" key="2">
    <source>
        <dbReference type="ARBA" id="ARBA00022490"/>
    </source>
</evidence>
<sequence length="593" mass="66634">KADTQLTFIKPGHQRLAHRIPRELIERTALFLADATTFFLFLVAFSTDDDQNALGDLQPLLALGRQLPLDDLWPRLRLHRSNMSLVVPHLAAISKYYAEIDMVGDDNCTVDASTCQAIAALAVSSHPKLRISKSSSVWWPTTLNEHLHISSIDLYKTNDPIASHMLSTMPYLTDLTLHSCFEETPNRLKRIFTMLPTSQITSLTIVSPQTIVMTESMAKSVVQWLETRPVRRLACDAWEFAFVPDWEMRFYAAVASCTTLTSLRLDEPTLHRMVHFAIDMAVHVQHLELDLRDADPSILGAVIDSCQNLRSLTVRDPTRSSAWGARLHEIIVKAPALNKVELFGAALDKASMDSFGAALAASNIASLTLRHYDWDFNWTSYSLDVALDQLGQWLPRWTRLRRLELSCVTRDKLDIDAVGEGLVNSSVTEFVAASITNDFLVHVAPYLKRSKLQHVSMTNLHSKQKGSAIYISLESQENRKARRAIFDAILANRHLKLFSLRQLPIRDEAAKDLARILRHNNTLLRLDVSNNEMTTKGVDAIVQAMQARPCPSLELNLSGQYDRFARSKKTEGIAQLVLRLNGSEIYCATTNGI</sequence>
<dbReference type="PANTHER" id="PTHR24107:SF2">
    <property type="entry name" value="NLR FAMILY CARD DOMAIN CONTAINING 3"/>
    <property type="match status" value="1"/>
</dbReference>
<dbReference type="SUPFAM" id="SSF52047">
    <property type="entry name" value="RNI-like"/>
    <property type="match status" value="1"/>
</dbReference>